<dbReference type="EMBL" id="JBEZAE010000036">
    <property type="protein sequence ID" value="MEU7075304.1"/>
    <property type="molecule type" value="Genomic_DNA"/>
</dbReference>
<keyword evidence="4" id="KW-1185">Reference proteome</keyword>
<evidence type="ECO:0000259" key="2">
    <source>
        <dbReference type="PROSITE" id="PS50995"/>
    </source>
</evidence>
<feature type="domain" description="HTH marR-type" evidence="2">
    <location>
        <begin position="52"/>
        <end position="186"/>
    </location>
</feature>
<feature type="region of interest" description="Disordered" evidence="1">
    <location>
        <begin position="14"/>
        <end position="52"/>
    </location>
</feature>
<reference evidence="3 4" key="1">
    <citation type="submission" date="2024-06" db="EMBL/GenBank/DDBJ databases">
        <title>The Natural Products Discovery Center: Release of the First 8490 Sequenced Strains for Exploring Actinobacteria Biosynthetic Diversity.</title>
        <authorList>
            <person name="Kalkreuter E."/>
            <person name="Kautsar S.A."/>
            <person name="Yang D."/>
            <person name="Bader C.D."/>
            <person name="Teijaro C.N."/>
            <person name="Fluegel L."/>
            <person name="Davis C.M."/>
            <person name="Simpson J.R."/>
            <person name="Lauterbach L."/>
            <person name="Steele A.D."/>
            <person name="Gui C."/>
            <person name="Meng S."/>
            <person name="Li G."/>
            <person name="Viehrig K."/>
            <person name="Ye F."/>
            <person name="Su P."/>
            <person name="Kiefer A.F."/>
            <person name="Nichols A."/>
            <person name="Cepeda A.J."/>
            <person name="Yan W."/>
            <person name="Fan B."/>
            <person name="Jiang Y."/>
            <person name="Adhikari A."/>
            <person name="Zheng C.-J."/>
            <person name="Schuster L."/>
            <person name="Cowan T.M."/>
            <person name="Smanski M.J."/>
            <person name="Chevrette M.G."/>
            <person name="De Carvalho L.P.S."/>
            <person name="Shen B."/>
        </authorList>
    </citation>
    <scope>NUCLEOTIDE SEQUENCE [LARGE SCALE GENOMIC DNA]</scope>
    <source>
        <strain evidence="3 4">NPDC045974</strain>
    </source>
</reference>
<dbReference type="Gene3D" id="1.10.10.10">
    <property type="entry name" value="Winged helix-like DNA-binding domain superfamily/Winged helix DNA-binding domain"/>
    <property type="match status" value="1"/>
</dbReference>
<dbReference type="InterPro" id="IPR039422">
    <property type="entry name" value="MarR/SlyA-like"/>
</dbReference>
<dbReference type="SUPFAM" id="SSF46785">
    <property type="entry name" value="Winged helix' DNA-binding domain"/>
    <property type="match status" value="1"/>
</dbReference>
<dbReference type="RefSeq" id="WP_358475350.1">
    <property type="nucleotide sequence ID" value="NZ_JBEZAE010000036.1"/>
</dbReference>
<evidence type="ECO:0000313" key="4">
    <source>
        <dbReference type="Proteomes" id="UP001551329"/>
    </source>
</evidence>
<sequence>MVDHVDEGKVNQVVHQGKGIPGPDPDPGPGRAPGHEPGRAPDPDPGPVPGPGFELPLLLFGGFRTLIDRLHARLATEGHPDLRPAHGFAMQAIGARGATASDIGRRLGVSKQAAGKTVDRLLALGYAERADDPADARRKLVHLTPRGYDALARSAAIFDELRAEWAAALGADRILDMETALRNVVPAETAFRLDATSWLGGA</sequence>
<dbReference type="Proteomes" id="UP001551329">
    <property type="component" value="Unassembled WGS sequence"/>
</dbReference>
<dbReference type="Pfam" id="PF12802">
    <property type="entry name" value="MarR_2"/>
    <property type="match status" value="1"/>
</dbReference>
<comment type="caution">
    <text evidence="3">The sequence shown here is derived from an EMBL/GenBank/DDBJ whole genome shotgun (WGS) entry which is preliminary data.</text>
</comment>
<dbReference type="InterPro" id="IPR000835">
    <property type="entry name" value="HTH_MarR-typ"/>
</dbReference>
<evidence type="ECO:0000256" key="1">
    <source>
        <dbReference type="SAM" id="MobiDB-lite"/>
    </source>
</evidence>
<dbReference type="InterPro" id="IPR036390">
    <property type="entry name" value="WH_DNA-bd_sf"/>
</dbReference>
<dbReference type="PANTHER" id="PTHR33164:SF99">
    <property type="entry name" value="MARR FAMILY REGULATORY PROTEIN"/>
    <property type="match status" value="1"/>
</dbReference>
<evidence type="ECO:0000313" key="3">
    <source>
        <dbReference type="EMBL" id="MEU7075304.1"/>
    </source>
</evidence>
<gene>
    <name evidence="3" type="ORF">AB0A88_35025</name>
</gene>
<accession>A0ABV3CKJ8</accession>
<organism evidence="3 4">
    <name type="scientific">Streptomyces narbonensis</name>
    <dbReference type="NCBI Taxonomy" id="67333"/>
    <lineage>
        <taxon>Bacteria</taxon>
        <taxon>Bacillati</taxon>
        <taxon>Actinomycetota</taxon>
        <taxon>Actinomycetes</taxon>
        <taxon>Kitasatosporales</taxon>
        <taxon>Streptomycetaceae</taxon>
        <taxon>Streptomyces</taxon>
    </lineage>
</organism>
<protein>
    <submittedName>
        <fullName evidence="3">MarR family winged helix-turn-helix transcriptional regulator</fullName>
    </submittedName>
</protein>
<dbReference type="InterPro" id="IPR036388">
    <property type="entry name" value="WH-like_DNA-bd_sf"/>
</dbReference>
<dbReference type="PANTHER" id="PTHR33164">
    <property type="entry name" value="TRANSCRIPTIONAL REGULATOR, MARR FAMILY"/>
    <property type="match status" value="1"/>
</dbReference>
<dbReference type="PROSITE" id="PS50995">
    <property type="entry name" value="HTH_MARR_2"/>
    <property type="match status" value="1"/>
</dbReference>
<proteinExistence type="predicted"/>
<feature type="compositionally biased region" description="Basic and acidic residues" evidence="1">
    <location>
        <begin position="33"/>
        <end position="42"/>
    </location>
</feature>
<dbReference type="SMART" id="SM00347">
    <property type="entry name" value="HTH_MARR"/>
    <property type="match status" value="1"/>
</dbReference>
<name>A0ABV3CKJ8_9ACTN</name>